<feature type="repeat" description="TPR" evidence="1">
    <location>
        <begin position="133"/>
        <end position="166"/>
    </location>
</feature>
<organism evidence="2 3">
    <name type="scientific">Arcobacter arenosus</name>
    <dbReference type="NCBI Taxonomy" id="2576037"/>
    <lineage>
        <taxon>Bacteria</taxon>
        <taxon>Pseudomonadati</taxon>
        <taxon>Campylobacterota</taxon>
        <taxon>Epsilonproteobacteria</taxon>
        <taxon>Campylobacterales</taxon>
        <taxon>Arcobacteraceae</taxon>
        <taxon>Arcobacter</taxon>
    </lineage>
</organism>
<evidence type="ECO:0008006" key="4">
    <source>
        <dbReference type="Google" id="ProtNLM"/>
    </source>
</evidence>
<dbReference type="SUPFAM" id="SSF48452">
    <property type="entry name" value="TPR-like"/>
    <property type="match status" value="1"/>
</dbReference>
<evidence type="ECO:0000256" key="1">
    <source>
        <dbReference type="PROSITE-ProRule" id="PRU00339"/>
    </source>
</evidence>
<dbReference type="PROSITE" id="PS50005">
    <property type="entry name" value="TPR"/>
    <property type="match status" value="1"/>
</dbReference>
<evidence type="ECO:0000313" key="3">
    <source>
        <dbReference type="Proteomes" id="UP000308901"/>
    </source>
</evidence>
<keyword evidence="1" id="KW-0802">TPR repeat</keyword>
<dbReference type="InterPro" id="IPR011990">
    <property type="entry name" value="TPR-like_helical_dom_sf"/>
</dbReference>
<dbReference type="EMBL" id="VANU01000004">
    <property type="protein sequence ID" value="TLP37667.1"/>
    <property type="molecule type" value="Genomic_DNA"/>
</dbReference>
<reference evidence="2 3" key="1">
    <citation type="submission" date="2019-05" db="EMBL/GenBank/DDBJ databases">
        <title>Arcobacter sp. nov., isolated from sea sediment.</title>
        <authorList>
            <person name="Kim W."/>
        </authorList>
    </citation>
    <scope>NUCLEOTIDE SEQUENCE [LARGE SCALE GENOMIC DNA]</scope>
    <source>
        <strain evidence="2 3">CAU 1517</strain>
    </source>
</reference>
<evidence type="ECO:0000313" key="2">
    <source>
        <dbReference type="EMBL" id="TLP37667.1"/>
    </source>
</evidence>
<comment type="caution">
    <text evidence="2">The sequence shown here is derived from an EMBL/GenBank/DDBJ whole genome shotgun (WGS) entry which is preliminary data.</text>
</comment>
<sequence length="422" mass="50036">MFITGCEKVNPPQPYSENLMKKKFKYKAFEHEDKYIMFALEFDRQGQKEEARELYKRLYENTSNDEYLLEYIKISFALKSYDDILSIVDSNIKNIEDKKLEIKKIYILSLMQMANLDKALVETRELLKLEEIDRNYELLGNIYIQKEQYTEATKLFEQLYKKDLNPRYLLSLVNVMYIYLDEKKEAINLLEAHTQMHGCQEEVCSRLLTFYQEEKNIDGIIRVLKNTYNKAKNLENNLSLDRVYKLLMYYLEKKDINEAIKFLEESTADNEKLLNLYRSSNNYKKAYDLANKLYKESSNIDYLAQIAMIEFEMTENKKDVLASVIKKFEDVLVVLDNHVYQNYLGYILIDFDIDVKKGLSLVKKALEKAPHNLAYIDSLAWGQYKLKDCKKAYENMKKVVDSAGLDDKEIKLHWEKIKECSK</sequence>
<dbReference type="Gene3D" id="1.25.40.10">
    <property type="entry name" value="Tetratricopeptide repeat domain"/>
    <property type="match status" value="2"/>
</dbReference>
<accession>A0A5R8XZL6</accession>
<gene>
    <name evidence="2" type="ORF">FDK22_10135</name>
</gene>
<name>A0A5R8XZL6_9BACT</name>
<keyword evidence="3" id="KW-1185">Reference proteome</keyword>
<dbReference type="AlphaFoldDB" id="A0A5R8XZL6"/>
<dbReference type="OrthoDB" id="9766710at2"/>
<dbReference type="Proteomes" id="UP000308901">
    <property type="component" value="Unassembled WGS sequence"/>
</dbReference>
<protein>
    <recommendedName>
        <fullName evidence="4">Tetratricopeptide repeat protein</fullName>
    </recommendedName>
</protein>
<dbReference type="RefSeq" id="WP_138152847.1">
    <property type="nucleotide sequence ID" value="NZ_VANU01000004.1"/>
</dbReference>
<dbReference type="InterPro" id="IPR019734">
    <property type="entry name" value="TPR_rpt"/>
</dbReference>
<proteinExistence type="predicted"/>